<dbReference type="GeneID" id="129928438"/>
<keyword evidence="2" id="KW-1185">Reference proteome</keyword>
<feature type="compositionally biased region" description="Basic and acidic residues" evidence="1">
    <location>
        <begin position="1"/>
        <end position="19"/>
    </location>
</feature>
<dbReference type="Proteomes" id="UP001165740">
    <property type="component" value="Chromosome 9"/>
</dbReference>
<evidence type="ECO:0000313" key="2">
    <source>
        <dbReference type="Proteomes" id="UP001165740"/>
    </source>
</evidence>
<proteinExistence type="predicted"/>
<sequence>MGLSESRFKEREDNNKEAESTSSQVQTESTVIKSSGQENDLFMCIQVDLDSTFGAHEVETTEDGTSAFQKIYDNCKKNPGHADLIPVQSFSLHHLPDGHRSQNLYDMIKATAELTVRIGVSMVSPKRPEFFPHTNVTYPFYNKGGYDKNRIGTGDITVFKYKKGFGCDAFGSKYNRLGKKYRRSYKRCLCDKCQHSKKPSKVWWEILFNTATHVVFDEIEAEHTSCRLFFDAPGSPKVIVDKVVVDFVSVEMDMCVLKHVTCDDTLGPRLSEIVKTRGELWDKVREEYVNLEDDKLSFIVSHPHGGPKMVSVGQLIENCKVGEYNDNVDITKLTYSTCTCPGSSGARVRCVGLDSTHVHNGALNPGQNYSSIDFCLKEHSELQSP</sequence>
<feature type="region of interest" description="Disordered" evidence="1">
    <location>
        <begin position="1"/>
        <end position="34"/>
    </location>
</feature>
<evidence type="ECO:0000256" key="1">
    <source>
        <dbReference type="SAM" id="MobiDB-lite"/>
    </source>
</evidence>
<evidence type="ECO:0000313" key="3">
    <source>
        <dbReference type="RefSeq" id="XP_055898874.1"/>
    </source>
</evidence>
<reference evidence="3" key="1">
    <citation type="submission" date="2025-08" db="UniProtKB">
        <authorList>
            <consortium name="RefSeq"/>
        </authorList>
    </citation>
    <scope>IDENTIFICATION</scope>
</reference>
<dbReference type="OrthoDB" id="10038545at2759"/>
<protein>
    <submittedName>
        <fullName evidence="3">Uncharacterized protein LOC129928438</fullName>
    </submittedName>
</protein>
<accession>A0A9W3BHF5</accession>
<dbReference type="RefSeq" id="XP_055898874.1">
    <property type="nucleotide sequence ID" value="XM_056042899.1"/>
</dbReference>
<dbReference type="AlphaFoldDB" id="A0A9W3BHF5"/>
<organism evidence="2 3">
    <name type="scientific">Biomphalaria glabrata</name>
    <name type="common">Bloodfluke planorb</name>
    <name type="synonym">Freshwater snail</name>
    <dbReference type="NCBI Taxonomy" id="6526"/>
    <lineage>
        <taxon>Eukaryota</taxon>
        <taxon>Metazoa</taxon>
        <taxon>Spiralia</taxon>
        <taxon>Lophotrochozoa</taxon>
        <taxon>Mollusca</taxon>
        <taxon>Gastropoda</taxon>
        <taxon>Heterobranchia</taxon>
        <taxon>Euthyneura</taxon>
        <taxon>Panpulmonata</taxon>
        <taxon>Hygrophila</taxon>
        <taxon>Lymnaeoidea</taxon>
        <taxon>Planorbidae</taxon>
        <taxon>Biomphalaria</taxon>
    </lineage>
</organism>
<name>A0A9W3BHF5_BIOGL</name>
<feature type="compositionally biased region" description="Low complexity" evidence="1">
    <location>
        <begin position="20"/>
        <end position="31"/>
    </location>
</feature>
<gene>
    <name evidence="3" type="primary">LOC129928438</name>
</gene>